<dbReference type="Gene3D" id="3.40.630.30">
    <property type="match status" value="1"/>
</dbReference>
<dbReference type="InterPro" id="IPR000182">
    <property type="entry name" value="GNAT_dom"/>
</dbReference>
<dbReference type="Proteomes" id="UP000244496">
    <property type="component" value="Chromosome"/>
</dbReference>
<sequence length="168" mass="17986">MTVQVRAARSPADFSAVERMQAEMAEWDAAKCAALGCPADAVKGSFYGEDAAKLRSTFDGHGAMMLLAVKDGQVLGHAGFTGFDAKVAEVQKVWLEKAARGAGTGSLLMSELKKAMVAAGYHGACLETASFMHDAIRLYERHGFVRALPFRNAPTGLGPITLFMRARF</sequence>
<dbReference type="AlphaFoldDB" id="A0A2S0UPZ9"/>
<evidence type="ECO:0000313" key="4">
    <source>
        <dbReference type="EMBL" id="AWB49884.1"/>
    </source>
</evidence>
<dbReference type="OrthoDB" id="2436196at2"/>
<dbReference type="PANTHER" id="PTHR43877">
    <property type="entry name" value="AMINOALKYLPHOSPHONATE N-ACETYLTRANSFERASE-RELATED-RELATED"/>
    <property type="match status" value="1"/>
</dbReference>
<evidence type="ECO:0000256" key="1">
    <source>
        <dbReference type="ARBA" id="ARBA00022679"/>
    </source>
</evidence>
<proteinExistence type="predicted"/>
<evidence type="ECO:0000313" key="5">
    <source>
        <dbReference type="Proteomes" id="UP000244496"/>
    </source>
</evidence>
<dbReference type="Pfam" id="PF00583">
    <property type="entry name" value="Acetyltransf_1"/>
    <property type="match status" value="1"/>
</dbReference>
<organism evidence="4 5">
    <name type="scientific">Paragemmobacter aquarius</name>
    <dbReference type="NCBI Taxonomy" id="2169400"/>
    <lineage>
        <taxon>Bacteria</taxon>
        <taxon>Pseudomonadati</taxon>
        <taxon>Pseudomonadota</taxon>
        <taxon>Alphaproteobacteria</taxon>
        <taxon>Rhodobacterales</taxon>
        <taxon>Paracoccaceae</taxon>
        <taxon>Paragemmobacter</taxon>
    </lineage>
</organism>
<evidence type="ECO:0000256" key="2">
    <source>
        <dbReference type="ARBA" id="ARBA00023315"/>
    </source>
</evidence>
<accession>A0A2S0UPZ9</accession>
<feature type="domain" description="N-acetyltransferase" evidence="3">
    <location>
        <begin position="3"/>
        <end position="168"/>
    </location>
</feature>
<dbReference type="InterPro" id="IPR016181">
    <property type="entry name" value="Acyl_CoA_acyltransferase"/>
</dbReference>
<dbReference type="RefSeq" id="WP_108436700.1">
    <property type="nucleotide sequence ID" value="NZ_CP028918.1"/>
</dbReference>
<dbReference type="CDD" id="cd04301">
    <property type="entry name" value="NAT_SF"/>
    <property type="match status" value="1"/>
</dbReference>
<reference evidence="4 5" key="1">
    <citation type="submission" date="2018-04" db="EMBL/GenBank/DDBJ databases">
        <title>Genome sequencing of Gemmobacter.</title>
        <authorList>
            <person name="Yi H."/>
            <person name="Baek M.-G."/>
        </authorList>
    </citation>
    <scope>NUCLEOTIDE SEQUENCE [LARGE SCALE GENOMIC DNA]</scope>
    <source>
        <strain evidence="4 5">HYN0069</strain>
    </source>
</reference>
<gene>
    <name evidence="4" type="ORF">HYN69_16440</name>
</gene>
<dbReference type="PROSITE" id="PS51186">
    <property type="entry name" value="GNAT"/>
    <property type="match status" value="1"/>
</dbReference>
<dbReference type="PANTHER" id="PTHR43877:SF2">
    <property type="entry name" value="AMINOALKYLPHOSPHONATE N-ACETYLTRANSFERASE-RELATED"/>
    <property type="match status" value="1"/>
</dbReference>
<evidence type="ECO:0000259" key="3">
    <source>
        <dbReference type="PROSITE" id="PS51186"/>
    </source>
</evidence>
<name>A0A2S0UPZ9_9RHOB</name>
<dbReference type="KEGG" id="geh:HYN69_16440"/>
<dbReference type="InterPro" id="IPR050832">
    <property type="entry name" value="Bact_Acetyltransf"/>
</dbReference>
<keyword evidence="1" id="KW-0808">Transferase</keyword>
<dbReference type="SUPFAM" id="SSF55729">
    <property type="entry name" value="Acyl-CoA N-acyltransferases (Nat)"/>
    <property type="match status" value="1"/>
</dbReference>
<dbReference type="EMBL" id="CP028918">
    <property type="protein sequence ID" value="AWB49884.1"/>
    <property type="molecule type" value="Genomic_DNA"/>
</dbReference>
<protein>
    <recommendedName>
        <fullName evidence="3">N-acetyltransferase domain-containing protein</fullName>
    </recommendedName>
</protein>
<keyword evidence="5" id="KW-1185">Reference proteome</keyword>
<keyword evidence="2" id="KW-0012">Acyltransferase</keyword>
<dbReference type="GO" id="GO:0016747">
    <property type="term" value="F:acyltransferase activity, transferring groups other than amino-acyl groups"/>
    <property type="evidence" value="ECO:0007669"/>
    <property type="project" value="InterPro"/>
</dbReference>